<evidence type="ECO:0000256" key="1">
    <source>
        <dbReference type="SAM" id="Phobius"/>
    </source>
</evidence>
<protein>
    <recommendedName>
        <fullName evidence="4">DUF1287 domain-containing protein</fullName>
    </recommendedName>
</protein>
<organism evidence="2 3">
    <name type="scientific">Candidatus Syntrophocurvum alkaliphilum</name>
    <dbReference type="NCBI Taxonomy" id="2293317"/>
    <lineage>
        <taxon>Bacteria</taxon>
        <taxon>Bacillati</taxon>
        <taxon>Bacillota</taxon>
        <taxon>Clostridia</taxon>
        <taxon>Eubacteriales</taxon>
        <taxon>Syntrophomonadaceae</taxon>
        <taxon>Candidatus Syntrophocurvum</taxon>
    </lineage>
</organism>
<sequence>MSLKFIRYLAVILACVFILIIFYGDKLNIAHIYNINNLNLESPVEQIPPEELTTPDLILLGAREEVKNQTRYDASYVAIDYPGGDVPESRGACTDVIIRALRNVDIDLQKLIHEDMKDNFDIYPNNWGLTEPDRNIDHRRVPNQMKFFERHGTPLPKDIEPEELRWGDIVYWKFPDGQEHTGIISDKRTSSGIPLVIHNGSVAIEEDCLYRWEIIGFYRYP</sequence>
<gene>
    <name evidence="2" type="ORF">SYNTR_1490</name>
</gene>
<dbReference type="Proteomes" id="UP000426444">
    <property type="component" value="Chromosome"/>
</dbReference>
<accession>A0A6I6DIU3</accession>
<name>A0A6I6DIU3_9FIRM</name>
<dbReference type="RefSeq" id="WP_197079055.1">
    <property type="nucleotide sequence ID" value="NZ_CP046457.1"/>
</dbReference>
<evidence type="ECO:0000313" key="3">
    <source>
        <dbReference type="Proteomes" id="UP000426444"/>
    </source>
</evidence>
<dbReference type="AlphaFoldDB" id="A0A6I6DIU3"/>
<evidence type="ECO:0008006" key="4">
    <source>
        <dbReference type="Google" id="ProtNLM"/>
    </source>
</evidence>
<keyword evidence="1" id="KW-1133">Transmembrane helix</keyword>
<keyword evidence="1" id="KW-0472">Membrane</keyword>
<keyword evidence="3" id="KW-1185">Reference proteome</keyword>
<feature type="transmembrane region" description="Helical" evidence="1">
    <location>
        <begin position="6"/>
        <end position="24"/>
    </location>
</feature>
<keyword evidence="1" id="KW-0812">Transmembrane</keyword>
<dbReference type="Pfam" id="PF06940">
    <property type="entry name" value="DUF1287"/>
    <property type="match status" value="1"/>
</dbReference>
<dbReference type="EMBL" id="CP046457">
    <property type="protein sequence ID" value="QGU00084.1"/>
    <property type="molecule type" value="Genomic_DNA"/>
</dbReference>
<dbReference type="KEGG" id="salq:SYNTR_1490"/>
<dbReference type="InterPro" id="IPR009706">
    <property type="entry name" value="DUF1287"/>
</dbReference>
<reference evidence="3" key="1">
    <citation type="journal article" date="2019" name="Microbiology">
        <title>Complete Genome Sequence of an Uncultured Bacterium of the Candidate Phylum Bipolaricaulota.</title>
        <authorList>
            <person name="Kadnikov V.V."/>
            <person name="Mardanov A.V."/>
            <person name="Beletsky A.V."/>
            <person name="Frank Y.A."/>
            <person name="Karnachuk O.V."/>
            <person name="Ravin N.V."/>
        </authorList>
    </citation>
    <scope>NUCLEOTIDE SEQUENCE [LARGE SCALE GENOMIC DNA]</scope>
</reference>
<proteinExistence type="predicted"/>
<dbReference type="PIRSF" id="PIRSF011444">
    <property type="entry name" value="DUF1287"/>
    <property type="match status" value="1"/>
</dbReference>
<evidence type="ECO:0000313" key="2">
    <source>
        <dbReference type="EMBL" id="QGU00084.1"/>
    </source>
</evidence>